<reference evidence="2 3" key="1">
    <citation type="submission" date="2019-09" db="EMBL/GenBank/DDBJ databases">
        <title>FDA dAtabase for Regulatory Grade micrObial Sequences (FDA-ARGOS): Supporting development and validation of Infectious Disease Dx tests.</title>
        <authorList>
            <person name="Sciortino C."/>
            <person name="Tallon L."/>
            <person name="Sadzewicz L."/>
            <person name="Vavikolanu K."/>
            <person name="Mehta A."/>
            <person name="Aluvathingal J."/>
            <person name="Nadendla S."/>
            <person name="Nandy P."/>
            <person name="Geyer C."/>
            <person name="Yan Y."/>
            <person name="Sichtig H."/>
        </authorList>
    </citation>
    <scope>NUCLEOTIDE SEQUENCE [LARGE SCALE GENOMIC DNA]</scope>
    <source>
        <strain evidence="2 3">FDAARGOS_664</strain>
    </source>
</reference>
<evidence type="ECO:0000313" key="2">
    <source>
        <dbReference type="EMBL" id="QET06018.1"/>
    </source>
</evidence>
<name>A0A5P2HDX4_9BURK</name>
<dbReference type="PANTHER" id="PTHR40278">
    <property type="entry name" value="DNA UTILIZATION PROTEIN HOFN"/>
    <property type="match status" value="1"/>
</dbReference>
<dbReference type="InterPro" id="IPR007813">
    <property type="entry name" value="PilN"/>
</dbReference>
<dbReference type="AlphaFoldDB" id="A0A5P2HDX4"/>
<dbReference type="OrthoDB" id="5296173at2"/>
<dbReference type="Pfam" id="PF05137">
    <property type="entry name" value="PilN"/>
    <property type="match status" value="1"/>
</dbReference>
<gene>
    <name evidence="2" type="ORF">FOB72_29255</name>
</gene>
<dbReference type="PANTHER" id="PTHR40278:SF2">
    <property type="entry name" value="TYPE IV PILUS INNER MEMBRANE COMPONENT PILN"/>
    <property type="match status" value="1"/>
</dbReference>
<sequence>MKPTSATPSLAAPTTAMGAGSGTMNALPIVDSINLLPYRDQLRQAQRREAAVMLAIACGIAIVGLLAAQTVVTHATDNVARLNTVLNEELREIDNRVGEIRTLEEEMQVLLARQSAIAVLQRERMQAPLLLAQLTDFVPPTVYVSTLAQKAGVVTLTGVSASNQEISALLANMGRTAGVRDPQLMESRTSTTDGAGGARPARRTTFDFTVRFTHDGPQKTADDTRS</sequence>
<evidence type="ECO:0000313" key="3">
    <source>
        <dbReference type="Proteomes" id="UP000322822"/>
    </source>
</evidence>
<dbReference type="GO" id="GO:0043107">
    <property type="term" value="P:type IV pilus-dependent motility"/>
    <property type="evidence" value="ECO:0007669"/>
    <property type="project" value="TreeGrafter"/>
</dbReference>
<keyword evidence="1" id="KW-0472">Membrane</keyword>
<dbReference type="EMBL" id="CP044067">
    <property type="protein sequence ID" value="QET06018.1"/>
    <property type="molecule type" value="Genomic_DNA"/>
</dbReference>
<accession>A0A5P2HDX4</accession>
<keyword evidence="1" id="KW-0812">Transmembrane</keyword>
<dbReference type="GO" id="GO:0043683">
    <property type="term" value="P:type IV pilus assembly"/>
    <property type="evidence" value="ECO:0007669"/>
    <property type="project" value="TreeGrafter"/>
</dbReference>
<dbReference type="InterPro" id="IPR052534">
    <property type="entry name" value="Extracell_DNA_Util/SecSys_Comp"/>
</dbReference>
<protein>
    <recommendedName>
        <fullName evidence="4">PilN domain-containing protein</fullName>
    </recommendedName>
</protein>
<feature type="transmembrane region" description="Helical" evidence="1">
    <location>
        <begin position="51"/>
        <end position="72"/>
    </location>
</feature>
<dbReference type="RefSeq" id="WP_150376739.1">
    <property type="nucleotide sequence ID" value="NZ_CP044067.1"/>
</dbReference>
<evidence type="ECO:0000256" key="1">
    <source>
        <dbReference type="SAM" id="Phobius"/>
    </source>
</evidence>
<organism evidence="2 3">
    <name type="scientific">Cupriavidus pauculus</name>
    <dbReference type="NCBI Taxonomy" id="82633"/>
    <lineage>
        <taxon>Bacteria</taxon>
        <taxon>Pseudomonadati</taxon>
        <taxon>Pseudomonadota</taxon>
        <taxon>Betaproteobacteria</taxon>
        <taxon>Burkholderiales</taxon>
        <taxon>Burkholderiaceae</taxon>
        <taxon>Cupriavidus</taxon>
    </lineage>
</organism>
<keyword evidence="1" id="KW-1133">Transmembrane helix</keyword>
<proteinExistence type="predicted"/>
<dbReference type="Proteomes" id="UP000322822">
    <property type="component" value="Chromosome 2"/>
</dbReference>
<evidence type="ECO:0008006" key="4">
    <source>
        <dbReference type="Google" id="ProtNLM"/>
    </source>
</evidence>